<dbReference type="Proteomes" id="UP000230161">
    <property type="component" value="Unassembled WGS sequence"/>
</dbReference>
<organism evidence="5 6">
    <name type="scientific">Compostimonas suwonensis</name>
    <dbReference type="NCBI Taxonomy" id="1048394"/>
    <lineage>
        <taxon>Bacteria</taxon>
        <taxon>Bacillati</taxon>
        <taxon>Actinomycetota</taxon>
        <taxon>Actinomycetes</taxon>
        <taxon>Micrococcales</taxon>
        <taxon>Microbacteriaceae</taxon>
        <taxon>Compostimonas</taxon>
    </lineage>
</organism>
<comment type="caution">
    <text evidence="5">The sequence shown here is derived from an EMBL/GenBank/DDBJ whole genome shotgun (WGS) entry which is preliminary data.</text>
</comment>
<dbReference type="InterPro" id="IPR038081">
    <property type="entry name" value="CalX-like_sf"/>
</dbReference>
<sequence length="1046" mass="108450">MPKSVRHWKHIALATALCFAATPFLAGAPAYAASSSDDSATVAQGDDWIVSRVAAGYQVSKTLAEPIEFRDAAPTLWADGVDLGIANQSLDGLTITVTTDDPVVLTAGDVALGWEGEGDPTVETPVPDAGAGALGAQRLSKALVVDESSIASILADDPATHGQYSVERDDYDLGDEAEDIRGFGRKGEMRAALFMPVGAAGERPVVLFLHGRHTSCSGGTRNPDSWPCNPDQVDVASYLGYNDAAEALASRGYAVVSISANAINALDGTLSDDNGAVARAQLILDHLELLREANEGPVDGLSPSLKGRLDLDHVGVMGHSRGGDGAVRAALLNAELEKPFGIEAVLPLAPTDFGRMTLPDVPTATILPYCDGDVSNQQGQHFFDDSQHAFDDNVLRSSVLVMGANHNFFNTSWTPSKYAFSASDDWNNNNGDPDCKYGVSPTRLTDDEQYDVGTAYVTAFFRLTMGDEQQFLPMFDGSDAKPVSAGRADVRVSASLPASTRYDVNNFDKPDTDVRVLGAGTYQYCASLSARPVPGEQPYCVNSLTTSQVPDFTPANFAQSVPATPSLHFTYTAPANANALAGEIRVPLDAGKFDVTSYEDLSFRVSPDETATGTTDLTVTLADGSGATASVHASEYGDALTVLPGTVSPLRKVLLQQLTIPTGDFAGVNLSDIREVRFTAPRAAGGVLLGDLAFLATPSVGDAKVSTRPVLSIPDVNIEEGDGPATAYVPVLLSRSQDVPTTAWFSAVGTANGKVDLALKKLTFEPGQTCIAVPVPTKGDNEQGTTQSAKFKMTVSNTQEGSTIGDSFGYLTVREDDGVVTPTIPSVPPRGGNPGTPEIPGGDPLPSAPAVGVQGDACAEATAEPGTLTVSPASAERGDSVTITGSGFRSGESVSFAFHSDPVDLGSLVSTDGTVSLTTTVPDDAEFGAHEFQALGAGSAFTATGALEVVDPNAPTDEPTDTPTDVPTDTPTDVPTDTPSDTPTDAPLDPGSDGTTPGSTTSGTAAGLASTGFEGAGWALLALLLIGGGATVFFARRKRVSQDDAS</sequence>
<reference evidence="5 6" key="1">
    <citation type="submission" date="2017-11" db="EMBL/GenBank/DDBJ databases">
        <title>Genomic Encyclopedia of Archaeal and Bacterial Type Strains, Phase II (KMG-II): From Individual Species to Whole Genera.</title>
        <authorList>
            <person name="Goeker M."/>
        </authorList>
    </citation>
    <scope>NUCLEOTIDE SEQUENCE [LARGE SCALE GENOMIC DNA]</scope>
    <source>
        <strain evidence="5 6">DSM 25625</strain>
    </source>
</reference>
<dbReference type="Gene3D" id="3.40.50.1820">
    <property type="entry name" value="alpha/beta hydrolase"/>
    <property type="match status" value="1"/>
</dbReference>
<dbReference type="AlphaFoldDB" id="A0A2M9BCQ1"/>
<feature type="transmembrane region" description="Helical" evidence="2">
    <location>
        <begin position="1016"/>
        <end position="1035"/>
    </location>
</feature>
<keyword evidence="3" id="KW-0732">Signal</keyword>
<evidence type="ECO:0000259" key="4">
    <source>
        <dbReference type="Pfam" id="PF12740"/>
    </source>
</evidence>
<keyword evidence="2" id="KW-0472">Membrane</keyword>
<gene>
    <name evidence="5" type="ORF">CLV54_3076</name>
</gene>
<dbReference type="Pfam" id="PF12740">
    <property type="entry name" value="PETase"/>
    <property type="match status" value="1"/>
</dbReference>
<evidence type="ECO:0000256" key="2">
    <source>
        <dbReference type="SAM" id="Phobius"/>
    </source>
</evidence>
<evidence type="ECO:0000256" key="3">
    <source>
        <dbReference type="SAM" id="SignalP"/>
    </source>
</evidence>
<dbReference type="InterPro" id="IPR041127">
    <property type="entry name" value="PET_hydrolase/cutinase-like"/>
</dbReference>
<name>A0A2M9BCQ1_9MICO</name>
<dbReference type="Gene3D" id="2.60.40.2030">
    <property type="match status" value="1"/>
</dbReference>
<feature type="domain" description="PET hydrolase/cutinase-like" evidence="4">
    <location>
        <begin position="246"/>
        <end position="413"/>
    </location>
</feature>
<dbReference type="OrthoDB" id="6646510at2"/>
<keyword evidence="2" id="KW-0812">Transmembrane</keyword>
<keyword evidence="6" id="KW-1185">Reference proteome</keyword>
<evidence type="ECO:0000313" key="5">
    <source>
        <dbReference type="EMBL" id="PJJ55725.1"/>
    </source>
</evidence>
<protein>
    <recommendedName>
        <fullName evidence="4">PET hydrolase/cutinase-like domain-containing protein</fullName>
    </recommendedName>
</protein>
<feature type="signal peptide" evidence="3">
    <location>
        <begin position="1"/>
        <end position="32"/>
    </location>
</feature>
<proteinExistence type="predicted"/>
<dbReference type="InterPro" id="IPR029058">
    <property type="entry name" value="AB_hydrolase_fold"/>
</dbReference>
<dbReference type="InterPro" id="IPR013783">
    <property type="entry name" value="Ig-like_fold"/>
</dbReference>
<dbReference type="RefSeq" id="WP_157803010.1">
    <property type="nucleotide sequence ID" value="NZ_PGFB01000005.1"/>
</dbReference>
<dbReference type="PANTHER" id="PTHR33428">
    <property type="entry name" value="CHLOROPHYLLASE-2, CHLOROPLASTIC"/>
    <property type="match status" value="1"/>
</dbReference>
<feature type="region of interest" description="Disordered" evidence="1">
    <location>
        <begin position="950"/>
        <end position="1003"/>
    </location>
</feature>
<dbReference type="PANTHER" id="PTHR33428:SF14">
    <property type="entry name" value="CARBOXYLESTERASE TYPE B DOMAIN-CONTAINING PROTEIN"/>
    <property type="match status" value="1"/>
</dbReference>
<dbReference type="SUPFAM" id="SSF53474">
    <property type="entry name" value="alpha/beta-Hydrolases"/>
    <property type="match status" value="1"/>
</dbReference>
<dbReference type="EMBL" id="PGFB01000005">
    <property type="protein sequence ID" value="PJJ55725.1"/>
    <property type="molecule type" value="Genomic_DNA"/>
</dbReference>
<dbReference type="GO" id="GO:0005975">
    <property type="term" value="P:carbohydrate metabolic process"/>
    <property type="evidence" value="ECO:0007669"/>
    <property type="project" value="UniProtKB-ARBA"/>
</dbReference>
<accession>A0A2M9BCQ1</accession>
<dbReference type="Gene3D" id="2.60.40.10">
    <property type="entry name" value="Immunoglobulins"/>
    <property type="match status" value="1"/>
</dbReference>
<evidence type="ECO:0000256" key="1">
    <source>
        <dbReference type="SAM" id="MobiDB-lite"/>
    </source>
</evidence>
<feature type="region of interest" description="Disordered" evidence="1">
    <location>
        <begin position="819"/>
        <end position="845"/>
    </location>
</feature>
<keyword evidence="2" id="KW-1133">Transmembrane helix</keyword>
<feature type="chain" id="PRO_5014805855" description="PET hydrolase/cutinase-like domain-containing protein" evidence="3">
    <location>
        <begin position="33"/>
        <end position="1046"/>
    </location>
</feature>
<evidence type="ECO:0000313" key="6">
    <source>
        <dbReference type="Proteomes" id="UP000230161"/>
    </source>
</evidence>
<feature type="compositionally biased region" description="Low complexity" evidence="1">
    <location>
        <begin position="951"/>
        <end position="1003"/>
    </location>
</feature>
<dbReference type="SUPFAM" id="SSF141072">
    <property type="entry name" value="CalX-like"/>
    <property type="match status" value="1"/>
</dbReference>